<evidence type="ECO:0000259" key="10">
    <source>
        <dbReference type="PROSITE" id="PS50157"/>
    </source>
</evidence>
<keyword evidence="3" id="KW-0479">Metal-binding</keyword>
<dbReference type="GO" id="GO:0000978">
    <property type="term" value="F:RNA polymerase II cis-regulatory region sequence-specific DNA binding"/>
    <property type="evidence" value="ECO:0007669"/>
    <property type="project" value="TreeGrafter"/>
</dbReference>
<feature type="compositionally biased region" description="Basic residues" evidence="9">
    <location>
        <begin position="1"/>
        <end position="16"/>
    </location>
</feature>
<dbReference type="GO" id="GO:0008270">
    <property type="term" value="F:zinc ion binding"/>
    <property type="evidence" value="ECO:0007669"/>
    <property type="project" value="UniProtKB-KW"/>
</dbReference>
<feature type="region of interest" description="Disordered" evidence="9">
    <location>
        <begin position="191"/>
        <end position="220"/>
    </location>
</feature>
<dbReference type="PROSITE" id="PS00028">
    <property type="entry name" value="ZINC_FINGER_C2H2_1"/>
    <property type="match status" value="2"/>
</dbReference>
<dbReference type="Ensembl" id="ENSGACT00000087966.1">
    <property type="protein sequence ID" value="ENSGACP00000035485.1"/>
    <property type="gene ID" value="ENSGACG00000025175.1"/>
</dbReference>
<accession>A0AAQ4P9E2</accession>
<dbReference type="AlphaFoldDB" id="A0AAQ4P9E2"/>
<evidence type="ECO:0000256" key="8">
    <source>
        <dbReference type="PROSITE-ProRule" id="PRU00042"/>
    </source>
</evidence>
<keyword evidence="6" id="KW-0862">Zinc</keyword>
<evidence type="ECO:0000256" key="5">
    <source>
        <dbReference type="ARBA" id="ARBA00022771"/>
    </source>
</evidence>
<proteinExistence type="inferred from homology"/>
<evidence type="ECO:0000256" key="6">
    <source>
        <dbReference type="ARBA" id="ARBA00022833"/>
    </source>
</evidence>
<keyword evidence="4" id="KW-0677">Repeat</keyword>
<reference evidence="11 12" key="1">
    <citation type="journal article" date="2021" name="G3 (Bethesda)">
        <title>Improved contiguity of the threespine stickleback genome using long-read sequencing.</title>
        <authorList>
            <person name="Nath S."/>
            <person name="Shaw D.E."/>
            <person name="White M.A."/>
        </authorList>
    </citation>
    <scope>NUCLEOTIDE SEQUENCE [LARGE SCALE GENOMIC DNA]</scope>
    <source>
        <strain evidence="11 12">Lake Benthic</strain>
    </source>
</reference>
<dbReference type="FunFam" id="3.30.160.60:FF:000512">
    <property type="entry name" value="zinc finger protein 197 isoform X1"/>
    <property type="match status" value="1"/>
</dbReference>
<keyword evidence="5 8" id="KW-0863">Zinc-finger</keyword>
<evidence type="ECO:0000256" key="2">
    <source>
        <dbReference type="ARBA" id="ARBA00006991"/>
    </source>
</evidence>
<dbReference type="InterPro" id="IPR013087">
    <property type="entry name" value="Znf_C2H2_type"/>
</dbReference>
<name>A0AAQ4P9E2_GASAC</name>
<comment type="subcellular location">
    <subcellularLocation>
        <location evidence="1">Nucleus</location>
    </subcellularLocation>
</comment>
<reference evidence="11" key="2">
    <citation type="submission" date="2025-08" db="UniProtKB">
        <authorList>
            <consortium name="Ensembl"/>
        </authorList>
    </citation>
    <scope>IDENTIFICATION</scope>
</reference>
<sequence>MPSRRVAFKGKRRAKPARNDKKSKLTSIMEMLAKAAVVEISKLWEDGFALVQLELRRREGEIEALSRRLAMMESERATGPSPPAASKLPRPADGLIIHSVQTLSSDPSAREAADAPANHRTPPPSQPEVKRREQLKSDVCGSDCRDDGEDLIVKLEDEDDVQIVEQVVDLVEHAADGAGHQEMELDLQPAEVAEEQESRHWSSVSVGDGDTDDDSDCFFEPKQLSQNLDSEILLIQNALDLFDDSAETAYSDGLARDSGRGASSKPRPPVTPARPQHSQPVEAPNHPEGGVSIRFLAEKQPQTKNASAFNPDSRFFLLSDAETQKSIASRRLKEKWFICPFCGKSFDRVSHLEIHQRIHTGEKPYTCDTCGKCFSQRSNLRTHMRTHKEALSHNAALIQ</sequence>
<dbReference type="GO" id="GO:0005634">
    <property type="term" value="C:nucleus"/>
    <property type="evidence" value="ECO:0007669"/>
    <property type="project" value="UniProtKB-SubCell"/>
</dbReference>
<protein>
    <recommendedName>
        <fullName evidence="10">C2H2-type domain-containing protein</fullName>
    </recommendedName>
</protein>
<feature type="region of interest" description="Disordered" evidence="9">
    <location>
        <begin position="1"/>
        <end position="22"/>
    </location>
</feature>
<keyword evidence="7" id="KW-0539">Nucleus</keyword>
<feature type="region of interest" description="Disordered" evidence="9">
    <location>
        <begin position="104"/>
        <end position="143"/>
    </location>
</feature>
<evidence type="ECO:0000256" key="9">
    <source>
        <dbReference type="SAM" id="MobiDB-lite"/>
    </source>
</evidence>
<feature type="region of interest" description="Disordered" evidence="9">
    <location>
        <begin position="252"/>
        <end position="289"/>
    </location>
</feature>
<evidence type="ECO:0000313" key="11">
    <source>
        <dbReference type="Ensembl" id="ENSGACP00000035485.1"/>
    </source>
</evidence>
<dbReference type="SMART" id="SM00355">
    <property type="entry name" value="ZnF_C2H2"/>
    <property type="match status" value="2"/>
</dbReference>
<dbReference type="SUPFAM" id="SSF57667">
    <property type="entry name" value="beta-beta-alpha zinc fingers"/>
    <property type="match status" value="1"/>
</dbReference>
<dbReference type="PANTHER" id="PTHR23235">
    <property type="entry name" value="KRUEPPEL-LIKE TRANSCRIPTION FACTOR"/>
    <property type="match status" value="1"/>
</dbReference>
<feature type="domain" description="C2H2-type" evidence="10">
    <location>
        <begin position="337"/>
        <end position="364"/>
    </location>
</feature>
<evidence type="ECO:0000256" key="7">
    <source>
        <dbReference type="ARBA" id="ARBA00023242"/>
    </source>
</evidence>
<dbReference type="PROSITE" id="PS50157">
    <property type="entry name" value="ZINC_FINGER_C2H2_2"/>
    <property type="match status" value="2"/>
</dbReference>
<dbReference type="GeneTree" id="ENSGT01150000286934"/>
<dbReference type="FunFam" id="3.30.160.60:FF:001158">
    <property type="entry name" value="zinc finger protein 22"/>
    <property type="match status" value="1"/>
</dbReference>
<dbReference type="Gene3D" id="3.30.160.60">
    <property type="entry name" value="Classic Zinc Finger"/>
    <property type="match status" value="2"/>
</dbReference>
<dbReference type="Pfam" id="PF00096">
    <property type="entry name" value="zf-C2H2"/>
    <property type="match status" value="2"/>
</dbReference>
<dbReference type="Proteomes" id="UP000007635">
    <property type="component" value="Chromosome III"/>
</dbReference>
<evidence type="ECO:0000256" key="4">
    <source>
        <dbReference type="ARBA" id="ARBA00022737"/>
    </source>
</evidence>
<evidence type="ECO:0000256" key="1">
    <source>
        <dbReference type="ARBA" id="ARBA00004123"/>
    </source>
</evidence>
<keyword evidence="12" id="KW-1185">Reference proteome</keyword>
<feature type="domain" description="C2H2-type" evidence="10">
    <location>
        <begin position="365"/>
        <end position="387"/>
    </location>
</feature>
<reference evidence="11" key="3">
    <citation type="submission" date="2025-09" db="UniProtKB">
        <authorList>
            <consortium name="Ensembl"/>
        </authorList>
    </citation>
    <scope>IDENTIFICATION</scope>
</reference>
<evidence type="ECO:0000313" key="12">
    <source>
        <dbReference type="Proteomes" id="UP000007635"/>
    </source>
</evidence>
<dbReference type="PANTHER" id="PTHR23235:SF120">
    <property type="entry name" value="KRUPPEL-LIKE FACTOR 15"/>
    <property type="match status" value="1"/>
</dbReference>
<evidence type="ECO:0000256" key="3">
    <source>
        <dbReference type="ARBA" id="ARBA00022723"/>
    </source>
</evidence>
<dbReference type="GO" id="GO:0000981">
    <property type="term" value="F:DNA-binding transcription factor activity, RNA polymerase II-specific"/>
    <property type="evidence" value="ECO:0007669"/>
    <property type="project" value="TreeGrafter"/>
</dbReference>
<comment type="similarity">
    <text evidence="2">Belongs to the krueppel C2H2-type zinc-finger protein family.</text>
</comment>
<dbReference type="InterPro" id="IPR036236">
    <property type="entry name" value="Znf_C2H2_sf"/>
</dbReference>
<organism evidence="11 12">
    <name type="scientific">Gasterosteus aculeatus aculeatus</name>
    <name type="common">three-spined stickleback</name>
    <dbReference type="NCBI Taxonomy" id="481459"/>
    <lineage>
        <taxon>Eukaryota</taxon>
        <taxon>Metazoa</taxon>
        <taxon>Chordata</taxon>
        <taxon>Craniata</taxon>
        <taxon>Vertebrata</taxon>
        <taxon>Euteleostomi</taxon>
        <taxon>Actinopterygii</taxon>
        <taxon>Neopterygii</taxon>
        <taxon>Teleostei</taxon>
        <taxon>Neoteleostei</taxon>
        <taxon>Acanthomorphata</taxon>
        <taxon>Eupercaria</taxon>
        <taxon>Perciformes</taxon>
        <taxon>Cottioidei</taxon>
        <taxon>Gasterosteales</taxon>
        <taxon>Gasterosteidae</taxon>
        <taxon>Gasterosteus</taxon>
    </lineage>
</organism>